<dbReference type="EMBL" id="AOIL01000042">
    <property type="protein sequence ID" value="ELY90745.1"/>
    <property type="molecule type" value="Genomic_DNA"/>
</dbReference>
<feature type="compositionally biased region" description="Basic and acidic residues" evidence="1">
    <location>
        <begin position="272"/>
        <end position="288"/>
    </location>
</feature>
<keyword evidence="2" id="KW-0812">Transmembrane</keyword>
<evidence type="ECO:0000313" key="4">
    <source>
        <dbReference type="Proteomes" id="UP000011648"/>
    </source>
</evidence>
<reference evidence="3 4" key="1">
    <citation type="journal article" date="2014" name="PLoS Genet.">
        <title>Phylogenetically driven sequencing of extremely halophilic archaea reveals strategies for static and dynamic osmo-response.</title>
        <authorList>
            <person name="Becker E.A."/>
            <person name="Seitzer P.M."/>
            <person name="Tritt A."/>
            <person name="Larsen D."/>
            <person name="Krusor M."/>
            <person name="Yao A.I."/>
            <person name="Wu D."/>
            <person name="Madern D."/>
            <person name="Eisen J.A."/>
            <person name="Darling A.E."/>
            <person name="Facciotti M.T."/>
        </authorList>
    </citation>
    <scope>NUCLEOTIDE SEQUENCE [LARGE SCALE GENOMIC DNA]</scope>
    <source>
        <strain evidence="3 4">DSM 12281</strain>
    </source>
</reference>
<organism evidence="3 4">
    <name type="scientific">Natrialba taiwanensis DSM 12281</name>
    <dbReference type="NCBI Taxonomy" id="1230458"/>
    <lineage>
        <taxon>Archaea</taxon>
        <taxon>Methanobacteriati</taxon>
        <taxon>Methanobacteriota</taxon>
        <taxon>Stenosarchaea group</taxon>
        <taxon>Halobacteria</taxon>
        <taxon>Halobacteriales</taxon>
        <taxon>Natrialbaceae</taxon>
        <taxon>Natrialba</taxon>
    </lineage>
</organism>
<keyword evidence="2" id="KW-1133">Transmembrane helix</keyword>
<feature type="transmembrane region" description="Helical" evidence="2">
    <location>
        <begin position="214"/>
        <end position="232"/>
    </location>
</feature>
<gene>
    <name evidence="3" type="ORF">C484_10996</name>
</gene>
<accession>L9ZW81</accession>
<dbReference type="Proteomes" id="UP000011648">
    <property type="component" value="Unassembled WGS sequence"/>
</dbReference>
<evidence type="ECO:0000256" key="1">
    <source>
        <dbReference type="SAM" id="MobiDB-lite"/>
    </source>
</evidence>
<feature type="transmembrane region" description="Helical" evidence="2">
    <location>
        <begin position="20"/>
        <end position="40"/>
    </location>
</feature>
<protein>
    <submittedName>
        <fullName evidence="3">Uncharacterized protein</fullName>
    </submittedName>
</protein>
<feature type="region of interest" description="Disordered" evidence="1">
    <location>
        <begin position="272"/>
        <end position="298"/>
    </location>
</feature>
<evidence type="ECO:0000256" key="2">
    <source>
        <dbReference type="SAM" id="Phobius"/>
    </source>
</evidence>
<dbReference type="AlphaFoldDB" id="L9ZW81"/>
<evidence type="ECO:0000313" key="3">
    <source>
        <dbReference type="EMBL" id="ELY90745.1"/>
    </source>
</evidence>
<comment type="caution">
    <text evidence="3">The sequence shown here is derived from an EMBL/GenBank/DDBJ whole genome shotgun (WGS) entry which is preliminary data.</text>
</comment>
<sequence>MIYLALVVWLGSLFLWGDGGGGILVVALVMLIALVSFAYIWRLIKRYVLYMVNAGHVAVIAHIVEEGEVPENQLSYGTTQVQEYFVSASGLYGVNVLVDAILKQFTRSIARVQELIPVPIPSELEALIDVLQKSIVLAVRYLDTAILAYMFVDRNDNRWASARDGVVLYGKTWKTVLGSTLLIVVGMYALSFVLATLLAPVAVALDVLPPAFELLSWVLVAGVVAVVHAGVVKPWVKTVVITTFLVEQREETTDSETMSWIEDRSDRFGELVEKAENDAPVDDDHPDAGRTPTPGEAA</sequence>
<name>L9ZW81_9EURY</name>
<dbReference type="PATRIC" id="fig|1230458.4.peg.2202"/>
<feature type="transmembrane region" description="Helical" evidence="2">
    <location>
        <begin position="181"/>
        <end position="202"/>
    </location>
</feature>
<keyword evidence="2" id="KW-0472">Membrane</keyword>
<proteinExistence type="predicted"/>
<keyword evidence="4" id="KW-1185">Reference proteome</keyword>
<dbReference type="STRING" id="1230458.C484_10996"/>